<dbReference type="RefSeq" id="WP_091946873.1">
    <property type="nucleotide sequence ID" value="NZ_FOSV01000010.1"/>
</dbReference>
<reference evidence="2" key="1">
    <citation type="submission" date="2016-10" db="EMBL/GenBank/DDBJ databases">
        <authorList>
            <person name="Varghese N."/>
            <person name="Submissions S."/>
        </authorList>
    </citation>
    <scope>NUCLEOTIDE SEQUENCE [LARGE SCALE GENOMIC DNA]</scope>
    <source>
        <strain evidence="2">CGMCC 1.6474</strain>
    </source>
</reference>
<dbReference type="EMBL" id="FOSV01000010">
    <property type="protein sequence ID" value="SFL18540.1"/>
    <property type="molecule type" value="Genomic_DNA"/>
</dbReference>
<evidence type="ECO:0000313" key="1">
    <source>
        <dbReference type="EMBL" id="SFL18540.1"/>
    </source>
</evidence>
<dbReference type="AlphaFoldDB" id="A0A1I4FML5"/>
<sequence length="225" mass="25269">MALARFKSSGLDVRLTVAASLSPERRRALIAEHAREGLRESQEINRAALGHVPGHDTFVDGRAEAPLTSVNPDRGVIVFRFHLLRQVIKWVDEMLIVHSPVLTERYARSHIWFADDGEMDPLNPPPAERYIVLNGQPYARKVERGQSRQAPDGVYESVAVMAKKRFGQVSYIGFGFRSLPSGAIGEWAQTASAERLAARFRKGDPSKREDWLTRQPAIIIEEGTW</sequence>
<proteinExistence type="predicted"/>
<accession>A0A1I4FML5</accession>
<gene>
    <name evidence="1" type="ORF">SAMN04488125_11096</name>
</gene>
<dbReference type="OrthoDB" id="7303458at2"/>
<keyword evidence="2" id="KW-1185">Reference proteome</keyword>
<dbReference type="Proteomes" id="UP000198804">
    <property type="component" value="Unassembled WGS sequence"/>
</dbReference>
<protein>
    <submittedName>
        <fullName evidence="1">Uncharacterized protein</fullName>
    </submittedName>
</protein>
<name>A0A1I4FML5_9HYPH</name>
<organism evidence="1 2">
    <name type="scientific">Methylorubrum salsuginis</name>
    <dbReference type="NCBI Taxonomy" id="414703"/>
    <lineage>
        <taxon>Bacteria</taxon>
        <taxon>Pseudomonadati</taxon>
        <taxon>Pseudomonadota</taxon>
        <taxon>Alphaproteobacteria</taxon>
        <taxon>Hyphomicrobiales</taxon>
        <taxon>Methylobacteriaceae</taxon>
        <taxon>Methylorubrum</taxon>
    </lineage>
</organism>
<dbReference type="STRING" id="414703.SAMN04488125_11096"/>
<evidence type="ECO:0000313" key="2">
    <source>
        <dbReference type="Proteomes" id="UP000198804"/>
    </source>
</evidence>